<protein>
    <recommendedName>
        <fullName evidence="1">Spore protein YkvP/CgeB glycosyl transferase-like domain-containing protein</fullName>
    </recommendedName>
</protein>
<dbReference type="RefSeq" id="WP_115749412.1">
    <property type="nucleotide sequence ID" value="NZ_PIOD01000007.1"/>
</dbReference>
<gene>
    <name evidence="2" type="ORF">CWR45_07900</name>
</gene>
<dbReference type="Proteomes" id="UP000256520">
    <property type="component" value="Unassembled WGS sequence"/>
</dbReference>
<sequence length="312" mass="37142">MKKLKILFLTRDDSNYIVPASHYFIMELSKYTNLKVSHDYGMIEDIIAKAEFEPDFIYFNDYMENFSPVVLGLKSLKIPFAVGLHDLHFRYPDRKKYLLKEEVKYIFTYYRDKFLQWYPEFAENMIWIPHHVNTEIYKDYELPKDIEMLMMGSTLEDFYPLRVSIANRFTDRPEFVHHQHPGYRSVKVDEKNVFVGESYAKELNRAKISLTCDSILHYPLMKYFEITACNSLLLAPYSDELYDLGFIPGVNFVSINEHNFEEKADYYLKHDKEREMIALNGMRMSHKLHSTPKRVSEFLHQVEKILDAENNA</sequence>
<dbReference type="OrthoDB" id="5121913at2"/>
<evidence type="ECO:0000259" key="1">
    <source>
        <dbReference type="Pfam" id="PF13524"/>
    </source>
</evidence>
<proteinExistence type="predicted"/>
<comment type="caution">
    <text evidence="2">The sequence shown here is derived from an EMBL/GenBank/DDBJ whole genome shotgun (WGS) entry which is preliminary data.</text>
</comment>
<evidence type="ECO:0000313" key="3">
    <source>
        <dbReference type="Proteomes" id="UP000256520"/>
    </source>
</evidence>
<accession>A0A3D8PUN5</accession>
<organism evidence="2 3">
    <name type="scientific">Oceanobacillus chungangensis</name>
    <dbReference type="NCBI Taxonomy" id="1229152"/>
    <lineage>
        <taxon>Bacteria</taxon>
        <taxon>Bacillati</taxon>
        <taxon>Bacillota</taxon>
        <taxon>Bacilli</taxon>
        <taxon>Bacillales</taxon>
        <taxon>Bacillaceae</taxon>
        <taxon>Oceanobacillus</taxon>
    </lineage>
</organism>
<dbReference type="SUPFAM" id="SSF53756">
    <property type="entry name" value="UDP-Glycosyltransferase/glycogen phosphorylase"/>
    <property type="match status" value="1"/>
</dbReference>
<name>A0A3D8PUN5_9BACI</name>
<dbReference type="EMBL" id="PIOD01000007">
    <property type="protein sequence ID" value="RDW19422.1"/>
    <property type="molecule type" value="Genomic_DNA"/>
</dbReference>
<reference evidence="3" key="1">
    <citation type="submission" date="2017-11" db="EMBL/GenBank/DDBJ databases">
        <authorList>
            <person name="Zhu W."/>
        </authorList>
    </citation>
    <scope>NUCLEOTIDE SEQUENCE [LARGE SCALE GENOMIC DNA]</scope>
    <source>
        <strain evidence="3">CAU 1051</strain>
    </source>
</reference>
<dbReference type="InterPro" id="IPR055259">
    <property type="entry name" value="YkvP/CgeB_Glyco_trans-like"/>
</dbReference>
<feature type="domain" description="Spore protein YkvP/CgeB glycosyl transferase-like" evidence="1">
    <location>
        <begin position="182"/>
        <end position="299"/>
    </location>
</feature>
<dbReference type="Pfam" id="PF13524">
    <property type="entry name" value="Glyco_trans_1_2"/>
    <property type="match status" value="1"/>
</dbReference>
<evidence type="ECO:0000313" key="2">
    <source>
        <dbReference type="EMBL" id="RDW19422.1"/>
    </source>
</evidence>
<keyword evidence="3" id="KW-1185">Reference proteome</keyword>
<dbReference type="AlphaFoldDB" id="A0A3D8PUN5"/>